<evidence type="ECO:0000256" key="7">
    <source>
        <dbReference type="ARBA" id="ARBA00022679"/>
    </source>
</evidence>
<dbReference type="Pfam" id="PF13896">
    <property type="entry name" value="Glyco_transf_49"/>
    <property type="match status" value="1"/>
</dbReference>
<proteinExistence type="inferred from homology"/>
<gene>
    <name evidence="23 24" type="primary">LOC100203530</name>
</gene>
<evidence type="ECO:0000256" key="21">
    <source>
        <dbReference type="SAM" id="Phobius"/>
    </source>
</evidence>
<keyword evidence="11 21" id="KW-1133">Transmembrane helix</keyword>
<evidence type="ECO:0000256" key="12">
    <source>
        <dbReference type="ARBA" id="ARBA00023034"/>
    </source>
</evidence>
<evidence type="ECO:0000256" key="19">
    <source>
        <dbReference type="ARBA" id="ARBA00033291"/>
    </source>
</evidence>
<comment type="catalytic activity">
    <reaction evidence="20">
        <text>3-O-[beta-D-Xyl-(1-&gt;4)-Rib-ol-P-Rib-ol-P-3-beta-D-GalNAc-(1-&gt;3)-beta-D-GlcNAc-(1-&gt;4)-(O-6-P-alpha-D-Man)]-Thr-[protein] + UDP-alpha-D-glucuronate = 3-O-[beta-D-GlcA-(1-&gt;3)-beta-D-Xyl-(1-&gt;4)-Rib-ol-P-Rib-ol-P-3-beta-D-GalNAc-(1-&gt;3)-beta-D-GlcNAc-(1-&gt;4)-(O-6-P-alpha-D-Man)]-Thr-[protein] + UDP + H(+)</text>
        <dbReference type="Rhea" id="RHEA:46860"/>
        <dbReference type="Rhea" id="RHEA-COMP:15023"/>
        <dbReference type="Rhea" id="RHEA-COMP:17482"/>
        <dbReference type="ChEBI" id="CHEBI:15378"/>
        <dbReference type="ChEBI" id="CHEBI:58052"/>
        <dbReference type="ChEBI" id="CHEBI:58223"/>
        <dbReference type="ChEBI" id="CHEBI:142405"/>
        <dbReference type="ChEBI" id="CHEBI:177336"/>
    </reaction>
</comment>
<keyword evidence="10" id="KW-0735">Signal-anchor</keyword>
<evidence type="ECO:0000256" key="16">
    <source>
        <dbReference type="ARBA" id="ARBA00030723"/>
    </source>
</evidence>
<keyword evidence="14" id="KW-0325">Glycoprotein</keyword>
<dbReference type="InterPro" id="IPR043189">
    <property type="entry name" value="B4GAT1"/>
</dbReference>
<evidence type="ECO:0000256" key="9">
    <source>
        <dbReference type="ARBA" id="ARBA00022723"/>
    </source>
</evidence>
<keyword evidence="12" id="KW-0333">Golgi apparatus</keyword>
<keyword evidence="13 21" id="KW-0472">Membrane</keyword>
<evidence type="ECO:0000256" key="5">
    <source>
        <dbReference type="ARBA" id="ARBA00017962"/>
    </source>
</evidence>
<evidence type="ECO:0000256" key="4">
    <source>
        <dbReference type="ARBA" id="ARBA00008539"/>
    </source>
</evidence>
<organism evidence="22 23">
    <name type="scientific">Hydra vulgaris</name>
    <name type="common">Hydra</name>
    <name type="synonym">Hydra attenuata</name>
    <dbReference type="NCBI Taxonomy" id="6087"/>
    <lineage>
        <taxon>Eukaryota</taxon>
        <taxon>Metazoa</taxon>
        <taxon>Cnidaria</taxon>
        <taxon>Hydrozoa</taxon>
        <taxon>Hydroidolina</taxon>
        <taxon>Anthoathecata</taxon>
        <taxon>Aplanulata</taxon>
        <taxon>Hydridae</taxon>
        <taxon>Hydra</taxon>
    </lineage>
</organism>
<dbReference type="InterPro" id="IPR029044">
    <property type="entry name" value="Nucleotide-diphossugar_trans"/>
</dbReference>
<dbReference type="PANTHER" id="PTHR46420">
    <property type="entry name" value="BETA-1,4-GLUCURONYLTRANSFERASE 1"/>
    <property type="match status" value="1"/>
</dbReference>
<keyword evidence="9" id="KW-0479">Metal-binding</keyword>
<comment type="pathway">
    <text evidence="3">Protein modification; protein glycosylation.</text>
</comment>
<dbReference type="Gene3D" id="3.90.550.10">
    <property type="entry name" value="Spore Coat Polysaccharide Biosynthesis Protein SpsA, Chain A"/>
    <property type="match status" value="1"/>
</dbReference>
<evidence type="ECO:0000256" key="6">
    <source>
        <dbReference type="ARBA" id="ARBA00022676"/>
    </source>
</evidence>
<evidence type="ECO:0000313" key="24">
    <source>
        <dbReference type="RefSeq" id="XP_065661846.1"/>
    </source>
</evidence>
<keyword evidence="22" id="KW-1185">Reference proteome</keyword>
<evidence type="ECO:0000256" key="15">
    <source>
        <dbReference type="ARBA" id="ARBA00023211"/>
    </source>
</evidence>
<evidence type="ECO:0000313" key="23">
    <source>
        <dbReference type="RefSeq" id="XP_065661845.1"/>
    </source>
</evidence>
<keyword evidence="7" id="KW-0808">Transferase</keyword>
<protein>
    <recommendedName>
        <fullName evidence="5">Beta-1,4-glucuronyltransferase 1</fullName>
    </recommendedName>
    <alternativeName>
        <fullName evidence="16">I-beta-1,3-N-acetylglucosaminyltransferase</fullName>
    </alternativeName>
    <alternativeName>
        <fullName evidence="19">N-acetyllactosaminide beta-1,3-N-acetylglucosaminyltransferase</fullName>
    </alternativeName>
    <alternativeName>
        <fullName evidence="17">Poly-N-acetyllactosamine extension enzyme</fullName>
    </alternativeName>
    <alternativeName>
        <fullName evidence="18">UDP-GlcNAc:betaGal beta-1,3-N-acetylglucosaminyltransferase 1</fullName>
    </alternativeName>
</protein>
<evidence type="ECO:0000256" key="13">
    <source>
        <dbReference type="ARBA" id="ARBA00023136"/>
    </source>
</evidence>
<feature type="transmembrane region" description="Helical" evidence="21">
    <location>
        <begin position="7"/>
        <end position="26"/>
    </location>
</feature>
<evidence type="ECO:0000256" key="18">
    <source>
        <dbReference type="ARBA" id="ARBA00032181"/>
    </source>
</evidence>
<evidence type="ECO:0000256" key="20">
    <source>
        <dbReference type="ARBA" id="ARBA00047852"/>
    </source>
</evidence>
<name>A0ABM4CJB1_HYDVU</name>
<evidence type="ECO:0000256" key="10">
    <source>
        <dbReference type="ARBA" id="ARBA00022968"/>
    </source>
</evidence>
<comment type="subcellular location">
    <subcellularLocation>
        <location evidence="2">Golgi apparatus membrane</location>
        <topology evidence="2">Single-pass type II membrane protein</topology>
    </subcellularLocation>
</comment>
<evidence type="ECO:0000256" key="14">
    <source>
        <dbReference type="ARBA" id="ARBA00023180"/>
    </source>
</evidence>
<evidence type="ECO:0000256" key="2">
    <source>
        <dbReference type="ARBA" id="ARBA00004323"/>
    </source>
</evidence>
<keyword evidence="15" id="KW-0464">Manganese</keyword>
<evidence type="ECO:0000256" key="17">
    <source>
        <dbReference type="ARBA" id="ARBA00032175"/>
    </source>
</evidence>
<sequence>MKTVQRYALFFAISICGIIAFGLILLRTKLKVINDGVLTRNILFQNLPESKDNRYKLWKNIWTPVYQPSAYDIGIATQCSINNLFYVADLVASWPGTISVAVFFEGSKLKEFEESLLFLLHCHKDVARRVSFHAVLPLSRPPFNNLLRLTEKKFLKCDKNVLNHGRKLNYDLEMLSYPVNLLRNTAISTLKTSHILLIDIDIIPSSNLYYDVIKWLPQDLEALVIPIFEIKESHNVPLTKSELLSLWQKNQVRPFYIELCKKCQELTDYQQWKRNDAMVSIFSINWSYPWEPFFISQKENFVFDERFEQYGFNRVSQICDFHLRGGRFKIYNNGFLLHKGFKVTSSFYSSKNVDHLRNKILYKKLKLELYSKQNGSRSC</sequence>
<dbReference type="RefSeq" id="XP_065661845.1">
    <property type="nucleotide sequence ID" value="XM_065805773.1"/>
</dbReference>
<dbReference type="PANTHER" id="PTHR46420:SF1">
    <property type="entry name" value="BETA-1,4-GLUCURONYLTRANSFERASE 1"/>
    <property type="match status" value="1"/>
</dbReference>
<evidence type="ECO:0000256" key="1">
    <source>
        <dbReference type="ARBA" id="ARBA00001936"/>
    </source>
</evidence>
<evidence type="ECO:0000256" key="8">
    <source>
        <dbReference type="ARBA" id="ARBA00022692"/>
    </source>
</evidence>
<comment type="cofactor">
    <cofactor evidence="1">
        <name>Mn(2+)</name>
        <dbReference type="ChEBI" id="CHEBI:29035"/>
    </cofactor>
</comment>
<comment type="similarity">
    <text evidence="4">Belongs to the glycosyltransferase 49 family.</text>
</comment>
<reference evidence="23 24" key="1">
    <citation type="submission" date="2025-05" db="UniProtKB">
        <authorList>
            <consortium name="RefSeq"/>
        </authorList>
    </citation>
    <scope>IDENTIFICATION</scope>
</reference>
<dbReference type="GeneID" id="100203530"/>
<dbReference type="RefSeq" id="XP_065661846.1">
    <property type="nucleotide sequence ID" value="XM_065805774.1"/>
</dbReference>
<dbReference type="Proteomes" id="UP001652625">
    <property type="component" value="Chromosome 09"/>
</dbReference>
<keyword evidence="6" id="KW-0328">Glycosyltransferase</keyword>
<evidence type="ECO:0000313" key="22">
    <source>
        <dbReference type="Proteomes" id="UP001652625"/>
    </source>
</evidence>
<evidence type="ECO:0000256" key="11">
    <source>
        <dbReference type="ARBA" id="ARBA00022989"/>
    </source>
</evidence>
<evidence type="ECO:0000256" key="3">
    <source>
        <dbReference type="ARBA" id="ARBA00004922"/>
    </source>
</evidence>
<keyword evidence="8 21" id="KW-0812">Transmembrane</keyword>
<accession>A0ABM4CJB1</accession>